<evidence type="ECO:0000313" key="11">
    <source>
        <dbReference type="EMBL" id="RST96782.1"/>
    </source>
</evidence>
<dbReference type="Proteomes" id="UP000287239">
    <property type="component" value="Unassembled WGS sequence"/>
</dbReference>
<evidence type="ECO:0000256" key="5">
    <source>
        <dbReference type="ARBA" id="ARBA00022525"/>
    </source>
</evidence>
<dbReference type="InterPro" id="IPR053927">
    <property type="entry name" value="FlgK_helical"/>
</dbReference>
<evidence type="ECO:0000259" key="9">
    <source>
        <dbReference type="Pfam" id="PF06429"/>
    </source>
</evidence>
<keyword evidence="11" id="KW-0966">Cell projection</keyword>
<name>A0A429ZSZ2_9ENTE</name>
<dbReference type="GeneID" id="98567561"/>
<protein>
    <recommendedName>
        <fullName evidence="4 7">Flagellar hook-associated protein 1</fullName>
        <shortName evidence="7">HAP1</shortName>
    </recommendedName>
</protein>
<accession>A0A429ZSZ2</accession>
<evidence type="ECO:0000256" key="2">
    <source>
        <dbReference type="ARBA" id="ARBA00004613"/>
    </source>
</evidence>
<comment type="caution">
    <text evidence="11">The sequence shown here is derived from an EMBL/GenBank/DDBJ whole genome shotgun (WGS) entry which is preliminary data.</text>
</comment>
<dbReference type="Pfam" id="PF22638">
    <property type="entry name" value="FlgK_D1"/>
    <property type="match status" value="1"/>
</dbReference>
<dbReference type="PANTHER" id="PTHR30033:SF1">
    <property type="entry name" value="FLAGELLAR HOOK-ASSOCIATED PROTEIN 1"/>
    <property type="match status" value="1"/>
</dbReference>
<dbReference type="InterPro" id="IPR001444">
    <property type="entry name" value="Flag_bb_rod_N"/>
</dbReference>
<evidence type="ECO:0000313" key="12">
    <source>
        <dbReference type="Proteomes" id="UP000287239"/>
    </source>
</evidence>
<comment type="similarity">
    <text evidence="3 7">Belongs to the flagella basal body rod proteins family.</text>
</comment>
<reference evidence="11 12" key="1">
    <citation type="submission" date="2017-05" db="EMBL/GenBank/DDBJ databases">
        <title>Vagococcus spp. assemblies.</title>
        <authorList>
            <person name="Gulvik C.A."/>
        </authorList>
    </citation>
    <scope>NUCLEOTIDE SEQUENCE [LARGE SCALE GENOMIC DNA]</scope>
    <source>
        <strain evidence="11 12">NCFB 2777</strain>
    </source>
</reference>
<evidence type="ECO:0000259" key="8">
    <source>
        <dbReference type="Pfam" id="PF00460"/>
    </source>
</evidence>
<keyword evidence="12" id="KW-1185">Reference proteome</keyword>
<dbReference type="SUPFAM" id="SSF64518">
    <property type="entry name" value="Phase 1 flagellin"/>
    <property type="match status" value="1"/>
</dbReference>
<keyword evidence="6 7" id="KW-0975">Bacterial flagellum</keyword>
<dbReference type="Pfam" id="PF00460">
    <property type="entry name" value="Flg_bb_rod"/>
    <property type="match status" value="1"/>
</dbReference>
<evidence type="ECO:0000256" key="1">
    <source>
        <dbReference type="ARBA" id="ARBA00004365"/>
    </source>
</evidence>
<dbReference type="InterPro" id="IPR002371">
    <property type="entry name" value="FlgK"/>
</dbReference>
<feature type="domain" description="Flagellar basal body rod protein N-terminal" evidence="8">
    <location>
        <begin position="10"/>
        <end position="37"/>
    </location>
</feature>
<proteinExistence type="inferred from homology"/>
<keyword evidence="11" id="KW-0969">Cilium</keyword>
<evidence type="ECO:0000256" key="7">
    <source>
        <dbReference type="RuleBase" id="RU362065"/>
    </source>
</evidence>
<organism evidence="11 12">
    <name type="scientific">Vagococcus salmoninarum</name>
    <dbReference type="NCBI Taxonomy" id="2739"/>
    <lineage>
        <taxon>Bacteria</taxon>
        <taxon>Bacillati</taxon>
        <taxon>Bacillota</taxon>
        <taxon>Bacilli</taxon>
        <taxon>Lactobacillales</taxon>
        <taxon>Enterococcaceae</taxon>
        <taxon>Vagococcus</taxon>
    </lineage>
</organism>
<sequence length="510" mass="55444">MVGLFGTLGTANKGLNAQQKALETTGHNIANANTAGYSRQRVNMQADQPYHMVGIGSVGTGVKITSIIRVVDDFVIGNIRSETSTYNYYEQKSDILGQLETILNETPFSKGLSDNLATYFDSWSKLGNNPELDNAKTIVLENGNMLTDTINHMAKQMTELANNSLATLEKGTLDFNGKLQQLDVINQQIYKMSDNGTVPNDLLDQRDSILESLASFSKIETSFDQYNRVSVKISGQDVLTPTTLKTVNVIVGKDENGKFLVSQGGDALKGRDVLSGDHQVGDILISDSSIQPITYTAVEMTSGATKGLQQSLGELDARLNELNSFAFNLASTVNMIHSDNGKGEPFFNLGTSKNYALDLQVSGELKKDPTKINTGQELGSHEVGDGSRAAAIGKLKDVRLKYPVSETDLASLYDSATMTIKDQEGGLTFLGAFVDIVTKNGISKQQADNTMTSQDYLLSQLQQRRDSVSGVNINEEVSDVIRFQRAFQANSRVISVISEMLDTLINRTGV</sequence>
<keyword evidence="5 7" id="KW-0964">Secreted</keyword>
<dbReference type="EMBL" id="NGJU01000005">
    <property type="protein sequence ID" value="RST96782.1"/>
    <property type="molecule type" value="Genomic_DNA"/>
</dbReference>
<dbReference type="GO" id="GO:0005198">
    <property type="term" value="F:structural molecule activity"/>
    <property type="evidence" value="ECO:0007669"/>
    <property type="project" value="UniProtKB-UniRule"/>
</dbReference>
<dbReference type="RefSeq" id="WP_126778741.1">
    <property type="nucleotide sequence ID" value="NZ_CAUQJP010000088.1"/>
</dbReference>
<dbReference type="GO" id="GO:0009424">
    <property type="term" value="C:bacterial-type flagellum hook"/>
    <property type="evidence" value="ECO:0007669"/>
    <property type="project" value="UniProtKB-UniRule"/>
</dbReference>
<dbReference type="InterPro" id="IPR010930">
    <property type="entry name" value="Flg_bb/hook_C_dom"/>
</dbReference>
<feature type="domain" description="Flagellar basal-body/hook protein C-terminal" evidence="9">
    <location>
        <begin position="463"/>
        <end position="506"/>
    </location>
</feature>
<dbReference type="PRINTS" id="PR01005">
    <property type="entry name" value="FLGHOOKAP1"/>
</dbReference>
<dbReference type="GO" id="GO:0005576">
    <property type="term" value="C:extracellular region"/>
    <property type="evidence" value="ECO:0007669"/>
    <property type="project" value="UniProtKB-SubCell"/>
</dbReference>
<dbReference type="Pfam" id="PF06429">
    <property type="entry name" value="Flg_bbr_C"/>
    <property type="match status" value="1"/>
</dbReference>
<dbReference type="PANTHER" id="PTHR30033">
    <property type="entry name" value="FLAGELLAR HOOK-ASSOCIATED PROTEIN 1"/>
    <property type="match status" value="1"/>
</dbReference>
<comment type="subcellular location">
    <subcellularLocation>
        <location evidence="1 7">Bacterial flagellum</location>
    </subcellularLocation>
    <subcellularLocation>
        <location evidence="2 7">Secreted</location>
    </subcellularLocation>
</comment>
<evidence type="ECO:0000259" key="10">
    <source>
        <dbReference type="Pfam" id="PF22638"/>
    </source>
</evidence>
<dbReference type="OrthoDB" id="9802553at2"/>
<dbReference type="NCBIfam" id="TIGR02492">
    <property type="entry name" value="flgK_ends"/>
    <property type="match status" value="1"/>
</dbReference>
<evidence type="ECO:0000256" key="6">
    <source>
        <dbReference type="ARBA" id="ARBA00023143"/>
    </source>
</evidence>
<feature type="domain" description="Flagellar hook-associated protein FlgK helical" evidence="10">
    <location>
        <begin position="96"/>
        <end position="339"/>
    </location>
</feature>
<evidence type="ECO:0000256" key="3">
    <source>
        <dbReference type="ARBA" id="ARBA00009677"/>
    </source>
</evidence>
<dbReference type="GO" id="GO:0044780">
    <property type="term" value="P:bacterial-type flagellum assembly"/>
    <property type="evidence" value="ECO:0007669"/>
    <property type="project" value="InterPro"/>
</dbReference>
<dbReference type="AlphaFoldDB" id="A0A429ZSZ2"/>
<evidence type="ECO:0000256" key="4">
    <source>
        <dbReference type="ARBA" id="ARBA00016244"/>
    </source>
</evidence>
<gene>
    <name evidence="7" type="primary">flgK</name>
    <name evidence="11" type="ORF">CBF35_04205</name>
</gene>
<keyword evidence="11" id="KW-0282">Flagellum</keyword>